<evidence type="ECO:0000313" key="1">
    <source>
        <dbReference type="EMBL" id="CRK45127.1"/>
    </source>
</evidence>
<organism evidence="1 2">
    <name type="scientific">Verticillium longisporum</name>
    <name type="common">Verticillium dahliae var. longisporum</name>
    <dbReference type="NCBI Taxonomy" id="100787"/>
    <lineage>
        <taxon>Eukaryota</taxon>
        <taxon>Fungi</taxon>
        <taxon>Dikarya</taxon>
        <taxon>Ascomycota</taxon>
        <taxon>Pezizomycotina</taxon>
        <taxon>Sordariomycetes</taxon>
        <taxon>Hypocreomycetidae</taxon>
        <taxon>Glomerellales</taxon>
        <taxon>Plectosphaerellaceae</taxon>
        <taxon>Verticillium</taxon>
    </lineage>
</organism>
<protein>
    <submittedName>
        <fullName evidence="1">Uncharacterized protein</fullName>
    </submittedName>
</protein>
<dbReference type="InterPro" id="IPR039762">
    <property type="entry name" value="Nmd2/UPF2"/>
</dbReference>
<sequence>ADGPTTDSDDSPFTPPELQEKFKSILKRYFDDVKSHVLRDQKAIHSQARRNAEAYVKSGEVFEDRQSNYEKQVKSQERLVANAQAIADVIGAEMPDLKDHEDAGAANGSIGLVKAGEYLRGLGDGAGIWEDEEERRFYENLVDLKGKVPGMLLEDGKKKKP</sequence>
<dbReference type="GO" id="GO:0035145">
    <property type="term" value="C:exon-exon junction complex"/>
    <property type="evidence" value="ECO:0007669"/>
    <property type="project" value="TreeGrafter"/>
</dbReference>
<dbReference type="PANTHER" id="PTHR12839">
    <property type="entry name" value="NONSENSE-MEDIATED MRNA DECAY PROTEIN 2 UP-FRAMESHIFT SUPPRESSOR 2"/>
    <property type="match status" value="1"/>
</dbReference>
<evidence type="ECO:0000313" key="2">
    <source>
        <dbReference type="Proteomes" id="UP000045706"/>
    </source>
</evidence>
<name>A0A0G4NF57_VERLO</name>
<reference evidence="2" key="1">
    <citation type="submission" date="2015-05" db="EMBL/GenBank/DDBJ databases">
        <authorList>
            <person name="Fogelqvist Johan"/>
        </authorList>
    </citation>
    <scope>NUCLEOTIDE SEQUENCE [LARGE SCALE GENOMIC DNA]</scope>
</reference>
<dbReference type="Proteomes" id="UP000045706">
    <property type="component" value="Unassembled WGS sequence"/>
</dbReference>
<dbReference type="GO" id="GO:0005737">
    <property type="term" value="C:cytoplasm"/>
    <property type="evidence" value="ECO:0007669"/>
    <property type="project" value="TreeGrafter"/>
</dbReference>
<dbReference type="PANTHER" id="PTHR12839:SF7">
    <property type="entry name" value="REGULATOR OF NONSENSE TRANSCRIPTS 2"/>
    <property type="match status" value="1"/>
</dbReference>
<gene>
    <name evidence="1" type="ORF">BN1723_019651</name>
</gene>
<dbReference type="AlphaFoldDB" id="A0A0G4NF57"/>
<dbReference type="GO" id="GO:0000184">
    <property type="term" value="P:nuclear-transcribed mRNA catabolic process, nonsense-mediated decay"/>
    <property type="evidence" value="ECO:0007669"/>
    <property type="project" value="InterPro"/>
</dbReference>
<feature type="non-terminal residue" evidence="1">
    <location>
        <position position="1"/>
    </location>
</feature>
<dbReference type="EMBL" id="CVQI01034550">
    <property type="protein sequence ID" value="CRK45127.1"/>
    <property type="molecule type" value="Genomic_DNA"/>
</dbReference>
<accession>A0A0G4NF57</accession>
<feature type="non-terminal residue" evidence="1">
    <location>
        <position position="161"/>
    </location>
</feature>
<proteinExistence type="predicted"/>
<dbReference type="Gene3D" id="1.25.40.180">
    <property type="match status" value="1"/>
</dbReference>